<evidence type="ECO:0000313" key="4">
    <source>
        <dbReference type="Proteomes" id="UP000249130"/>
    </source>
</evidence>
<dbReference type="Gene3D" id="3.40.190.150">
    <property type="entry name" value="Bordetella uptake gene, domain 1"/>
    <property type="match status" value="1"/>
</dbReference>
<dbReference type="Proteomes" id="UP000249130">
    <property type="component" value="Unassembled WGS sequence"/>
</dbReference>
<dbReference type="InterPro" id="IPR042100">
    <property type="entry name" value="Bug_dom1"/>
</dbReference>
<keyword evidence="4" id="KW-1185">Reference proteome</keyword>
<dbReference type="Pfam" id="PF03401">
    <property type="entry name" value="TctC"/>
    <property type="match status" value="1"/>
</dbReference>
<dbReference type="AlphaFoldDB" id="A0A327L2R8"/>
<reference evidence="3 4" key="1">
    <citation type="submission" date="2017-07" db="EMBL/GenBank/DDBJ databases">
        <title>Draft Genome Sequences of Select Purple Nonsulfur Bacteria.</title>
        <authorList>
            <person name="Lasarre B."/>
            <person name="Mckinlay J.B."/>
        </authorList>
    </citation>
    <scope>NUCLEOTIDE SEQUENCE [LARGE SCALE GENOMIC DNA]</scope>
    <source>
        <strain evidence="3 4">DSM 5909</strain>
    </source>
</reference>
<proteinExistence type="inferred from homology"/>
<protein>
    <recommendedName>
        <fullName evidence="5">ABC transporter substrate-binding protein</fullName>
    </recommendedName>
</protein>
<evidence type="ECO:0008006" key="5">
    <source>
        <dbReference type="Google" id="ProtNLM"/>
    </source>
</evidence>
<dbReference type="PANTHER" id="PTHR42928:SF5">
    <property type="entry name" value="BLR1237 PROTEIN"/>
    <property type="match status" value="1"/>
</dbReference>
<dbReference type="PANTHER" id="PTHR42928">
    <property type="entry name" value="TRICARBOXYLATE-BINDING PROTEIN"/>
    <property type="match status" value="1"/>
</dbReference>
<comment type="similarity">
    <text evidence="1">Belongs to the UPF0065 (bug) family.</text>
</comment>
<feature type="signal peptide" evidence="2">
    <location>
        <begin position="1"/>
        <end position="25"/>
    </location>
</feature>
<dbReference type="OrthoDB" id="7957120at2"/>
<keyword evidence="2" id="KW-0732">Signal</keyword>
<dbReference type="RefSeq" id="WP_111418512.1">
    <property type="nucleotide sequence ID" value="NZ_NPEX01000037.1"/>
</dbReference>
<comment type="caution">
    <text evidence="3">The sequence shown here is derived from an EMBL/GenBank/DDBJ whole genome shotgun (WGS) entry which is preliminary data.</text>
</comment>
<sequence length="325" mass="34346">MSLLRQLATVIAVGLGATLGGTAVAQDTWPDRPIRFIVTSAAGGGVDLMARLLAEGLSQELPQRVIVENNGTAGGLIAARTVVKSEPDGYTFLFSGPGQASLPYVYKSPGYDVRRDFASVSLVTRYPLVMVTTPDLPAKNIAEFIALVKKNPGKYAFGSSGIGGTSHIPLEALKSQAGLDMIHVPYRGSGQTTAALLGGQIQLVIDGLAPQLANIQDGRVRALALTTTTRSPVLPDVPTVSESLPGFAFPMWVAVFAPAKTPPAIIERMSKAIAAAVKTPALAKRFSELMVDPVGSTPKELDRFMEEQLAFNKTVIEKAGIHIQE</sequence>
<evidence type="ECO:0000256" key="2">
    <source>
        <dbReference type="SAM" id="SignalP"/>
    </source>
</evidence>
<dbReference type="PIRSF" id="PIRSF017082">
    <property type="entry name" value="YflP"/>
    <property type="match status" value="1"/>
</dbReference>
<dbReference type="SUPFAM" id="SSF53850">
    <property type="entry name" value="Periplasmic binding protein-like II"/>
    <property type="match status" value="1"/>
</dbReference>
<organism evidence="3 4">
    <name type="scientific">Rhodoplanes roseus</name>
    <dbReference type="NCBI Taxonomy" id="29409"/>
    <lineage>
        <taxon>Bacteria</taxon>
        <taxon>Pseudomonadati</taxon>
        <taxon>Pseudomonadota</taxon>
        <taxon>Alphaproteobacteria</taxon>
        <taxon>Hyphomicrobiales</taxon>
        <taxon>Nitrobacteraceae</taxon>
        <taxon>Rhodoplanes</taxon>
    </lineage>
</organism>
<name>A0A327L2R8_9BRAD</name>
<evidence type="ECO:0000256" key="1">
    <source>
        <dbReference type="ARBA" id="ARBA00006987"/>
    </source>
</evidence>
<dbReference type="CDD" id="cd07012">
    <property type="entry name" value="PBP2_Bug_TTT"/>
    <property type="match status" value="1"/>
</dbReference>
<dbReference type="InterPro" id="IPR005064">
    <property type="entry name" value="BUG"/>
</dbReference>
<accession>A0A327L2R8</accession>
<feature type="chain" id="PRO_5016442315" description="ABC transporter substrate-binding protein" evidence="2">
    <location>
        <begin position="26"/>
        <end position="325"/>
    </location>
</feature>
<evidence type="ECO:0000313" key="3">
    <source>
        <dbReference type="EMBL" id="RAI44677.1"/>
    </source>
</evidence>
<dbReference type="EMBL" id="NPEX01000037">
    <property type="protein sequence ID" value="RAI44677.1"/>
    <property type="molecule type" value="Genomic_DNA"/>
</dbReference>
<dbReference type="Gene3D" id="3.40.190.10">
    <property type="entry name" value="Periplasmic binding protein-like II"/>
    <property type="match status" value="1"/>
</dbReference>
<gene>
    <name evidence="3" type="ORF">CH341_07985</name>
</gene>